<gene>
    <name evidence="1" type="ORF">Tco_0841561</name>
</gene>
<proteinExistence type="predicted"/>
<dbReference type="Proteomes" id="UP001151760">
    <property type="component" value="Unassembled WGS sequence"/>
</dbReference>
<dbReference type="EMBL" id="BQNB010012723">
    <property type="protein sequence ID" value="GJT07099.1"/>
    <property type="molecule type" value="Genomic_DNA"/>
</dbReference>
<sequence>MESKKRLGRFRTFQGKGIVCKMTGDGIVNGKCGTQFCKCGVLGVVMHYFDRAFNSFDFGEKCGAQRVSAAHKGRYQIPIHEKLRALRDRADIAEAERATLRATIRTMGAIETNLRNHTRDERQTRIEIERQLA</sequence>
<protein>
    <submittedName>
        <fullName evidence="1">Uncharacterized protein</fullName>
    </submittedName>
</protein>
<comment type="caution">
    <text evidence="1">The sequence shown here is derived from an EMBL/GenBank/DDBJ whole genome shotgun (WGS) entry which is preliminary data.</text>
</comment>
<reference evidence="1" key="2">
    <citation type="submission" date="2022-01" db="EMBL/GenBank/DDBJ databases">
        <authorList>
            <person name="Yamashiro T."/>
            <person name="Shiraishi A."/>
            <person name="Satake H."/>
            <person name="Nakayama K."/>
        </authorList>
    </citation>
    <scope>NUCLEOTIDE SEQUENCE</scope>
</reference>
<evidence type="ECO:0000313" key="1">
    <source>
        <dbReference type="EMBL" id="GJT07099.1"/>
    </source>
</evidence>
<reference evidence="1" key="1">
    <citation type="journal article" date="2022" name="Int. J. Mol. Sci.">
        <title>Draft Genome of Tanacetum Coccineum: Genomic Comparison of Closely Related Tanacetum-Family Plants.</title>
        <authorList>
            <person name="Yamashiro T."/>
            <person name="Shiraishi A."/>
            <person name="Nakayama K."/>
            <person name="Satake H."/>
        </authorList>
    </citation>
    <scope>NUCLEOTIDE SEQUENCE</scope>
</reference>
<organism evidence="1 2">
    <name type="scientific">Tanacetum coccineum</name>
    <dbReference type="NCBI Taxonomy" id="301880"/>
    <lineage>
        <taxon>Eukaryota</taxon>
        <taxon>Viridiplantae</taxon>
        <taxon>Streptophyta</taxon>
        <taxon>Embryophyta</taxon>
        <taxon>Tracheophyta</taxon>
        <taxon>Spermatophyta</taxon>
        <taxon>Magnoliopsida</taxon>
        <taxon>eudicotyledons</taxon>
        <taxon>Gunneridae</taxon>
        <taxon>Pentapetalae</taxon>
        <taxon>asterids</taxon>
        <taxon>campanulids</taxon>
        <taxon>Asterales</taxon>
        <taxon>Asteraceae</taxon>
        <taxon>Asteroideae</taxon>
        <taxon>Anthemideae</taxon>
        <taxon>Anthemidinae</taxon>
        <taxon>Tanacetum</taxon>
    </lineage>
</organism>
<evidence type="ECO:0000313" key="2">
    <source>
        <dbReference type="Proteomes" id="UP001151760"/>
    </source>
</evidence>
<accession>A0ABQ5AYJ1</accession>
<name>A0ABQ5AYJ1_9ASTR</name>
<keyword evidence="2" id="KW-1185">Reference proteome</keyword>